<proteinExistence type="predicted"/>
<dbReference type="AlphaFoldDB" id="A0A8H7NT69"/>
<dbReference type="Proteomes" id="UP000639403">
    <property type="component" value="Unassembled WGS sequence"/>
</dbReference>
<gene>
    <name evidence="1" type="ORF">IEO21_10044</name>
</gene>
<organism evidence="1 2">
    <name type="scientific">Rhodonia placenta</name>
    <dbReference type="NCBI Taxonomy" id="104341"/>
    <lineage>
        <taxon>Eukaryota</taxon>
        <taxon>Fungi</taxon>
        <taxon>Dikarya</taxon>
        <taxon>Basidiomycota</taxon>
        <taxon>Agaricomycotina</taxon>
        <taxon>Agaricomycetes</taxon>
        <taxon>Polyporales</taxon>
        <taxon>Adustoporiaceae</taxon>
        <taxon>Rhodonia</taxon>
    </lineage>
</organism>
<accession>A0A8H7NT69</accession>
<dbReference type="EMBL" id="JADOXO010000636">
    <property type="protein sequence ID" value="KAF9801709.1"/>
    <property type="molecule type" value="Genomic_DNA"/>
</dbReference>
<reference evidence="1" key="2">
    <citation type="journal article" name="Front. Microbiol.">
        <title>Degradative Capacity of Two Strains of Rhodonia placenta: From Phenotype to Genotype.</title>
        <authorList>
            <person name="Kolle M."/>
            <person name="Horta M.A.C."/>
            <person name="Nowrousian M."/>
            <person name="Ohm R.A."/>
            <person name="Benz J.P."/>
            <person name="Pilgard A."/>
        </authorList>
    </citation>
    <scope>NUCLEOTIDE SEQUENCE</scope>
    <source>
        <strain evidence="1">FPRL280</strain>
    </source>
</reference>
<evidence type="ECO:0000313" key="1">
    <source>
        <dbReference type="EMBL" id="KAF9801709.1"/>
    </source>
</evidence>
<name>A0A8H7NT69_9APHY</name>
<reference evidence="1" key="1">
    <citation type="submission" date="2020-11" db="EMBL/GenBank/DDBJ databases">
        <authorList>
            <person name="Koelle M."/>
            <person name="Horta M.A.C."/>
            <person name="Nowrousian M."/>
            <person name="Ohm R.A."/>
            <person name="Benz P."/>
            <person name="Pilgard A."/>
        </authorList>
    </citation>
    <scope>NUCLEOTIDE SEQUENCE</scope>
    <source>
        <strain evidence="1">FPRL280</strain>
    </source>
</reference>
<evidence type="ECO:0000313" key="2">
    <source>
        <dbReference type="Proteomes" id="UP000639403"/>
    </source>
</evidence>
<protein>
    <submittedName>
        <fullName evidence="1">Uncharacterized protein</fullName>
    </submittedName>
</protein>
<sequence length="61" mass="6732">MCYERPYCLAYTYGTQSNARVCRLVCAQLVCAQHADAAPGASKLVWLCKQSLDCAVHCHPI</sequence>
<comment type="caution">
    <text evidence="1">The sequence shown here is derived from an EMBL/GenBank/DDBJ whole genome shotgun (WGS) entry which is preliminary data.</text>
</comment>